<dbReference type="InterPro" id="IPR000412">
    <property type="entry name" value="ABC_2_transport"/>
</dbReference>
<dbReference type="GO" id="GO:0015920">
    <property type="term" value="P:lipopolysaccharide transport"/>
    <property type="evidence" value="ECO:0007669"/>
    <property type="project" value="TreeGrafter"/>
</dbReference>
<dbReference type="Proteomes" id="UP000514509">
    <property type="component" value="Chromosome"/>
</dbReference>
<evidence type="ECO:0000256" key="6">
    <source>
        <dbReference type="ARBA" id="ARBA00022692"/>
    </source>
</evidence>
<keyword evidence="5" id="KW-0997">Cell inner membrane</keyword>
<dbReference type="PRINTS" id="PR00164">
    <property type="entry name" value="ABC2TRNSPORT"/>
</dbReference>
<reference evidence="11 12" key="1">
    <citation type="submission" date="2020-08" db="EMBL/GenBank/DDBJ databases">
        <title>Adhaeribacter dokdonensis sp. nov., isolated from the rhizosphere of Elymus tsukushiensis, a plant native to the Dokdo Islands, Republic of Korea.</title>
        <authorList>
            <person name="Ghim S.Y."/>
        </authorList>
    </citation>
    <scope>NUCLEOTIDE SEQUENCE [LARGE SCALE GENOMIC DNA]</scope>
    <source>
        <strain evidence="11 12">KUDC8001</strain>
    </source>
</reference>
<feature type="transmembrane region" description="Helical" evidence="9">
    <location>
        <begin position="53"/>
        <end position="73"/>
    </location>
</feature>
<dbReference type="KEGG" id="add:HUW48_05665"/>
<dbReference type="AlphaFoldDB" id="A0A7L7L417"/>
<name>A0A7L7L417_9BACT</name>
<evidence type="ECO:0000256" key="3">
    <source>
        <dbReference type="ARBA" id="ARBA00022448"/>
    </source>
</evidence>
<evidence type="ECO:0000256" key="4">
    <source>
        <dbReference type="ARBA" id="ARBA00022475"/>
    </source>
</evidence>
<evidence type="ECO:0000256" key="5">
    <source>
        <dbReference type="ARBA" id="ARBA00022519"/>
    </source>
</evidence>
<feature type="domain" description="ABC transmembrane type-2" evidence="10">
    <location>
        <begin position="50"/>
        <end position="275"/>
    </location>
</feature>
<dbReference type="PROSITE" id="PS51012">
    <property type="entry name" value="ABC_TM2"/>
    <property type="match status" value="1"/>
</dbReference>
<evidence type="ECO:0000256" key="8">
    <source>
        <dbReference type="ARBA" id="ARBA00023136"/>
    </source>
</evidence>
<feature type="transmembrane region" description="Helical" evidence="9">
    <location>
        <begin position="195"/>
        <end position="216"/>
    </location>
</feature>
<dbReference type="GO" id="GO:0043190">
    <property type="term" value="C:ATP-binding cassette (ABC) transporter complex"/>
    <property type="evidence" value="ECO:0007669"/>
    <property type="project" value="InterPro"/>
</dbReference>
<dbReference type="GO" id="GO:0140359">
    <property type="term" value="F:ABC-type transporter activity"/>
    <property type="evidence" value="ECO:0007669"/>
    <property type="project" value="InterPro"/>
</dbReference>
<dbReference type="RefSeq" id="WP_182414753.1">
    <property type="nucleotide sequence ID" value="NZ_CP055153.1"/>
</dbReference>
<keyword evidence="6 9" id="KW-0812">Transmembrane</keyword>
<keyword evidence="12" id="KW-1185">Reference proteome</keyword>
<keyword evidence="3 9" id="KW-0813">Transport</keyword>
<feature type="transmembrane region" description="Helical" evidence="9">
    <location>
        <begin position="253"/>
        <end position="272"/>
    </location>
</feature>
<proteinExistence type="inferred from homology"/>
<evidence type="ECO:0000259" key="10">
    <source>
        <dbReference type="PROSITE" id="PS51012"/>
    </source>
</evidence>
<dbReference type="PANTHER" id="PTHR30413">
    <property type="entry name" value="INNER MEMBRANE TRANSPORT PERMEASE"/>
    <property type="match status" value="1"/>
</dbReference>
<evidence type="ECO:0000313" key="11">
    <source>
        <dbReference type="EMBL" id="QMU27558.1"/>
    </source>
</evidence>
<dbReference type="PANTHER" id="PTHR30413:SF8">
    <property type="entry name" value="TRANSPORT PERMEASE PROTEIN"/>
    <property type="match status" value="1"/>
</dbReference>
<dbReference type="Pfam" id="PF01061">
    <property type="entry name" value="ABC2_membrane"/>
    <property type="match status" value="1"/>
</dbReference>
<comment type="similarity">
    <text evidence="2 9">Belongs to the ABC-2 integral membrane protein family.</text>
</comment>
<evidence type="ECO:0000313" key="12">
    <source>
        <dbReference type="Proteomes" id="UP000514509"/>
    </source>
</evidence>
<gene>
    <name evidence="11" type="ORF">HUW48_05665</name>
</gene>
<feature type="transmembrane region" description="Helical" evidence="9">
    <location>
        <begin position="85"/>
        <end position="108"/>
    </location>
</feature>
<dbReference type="InterPro" id="IPR047817">
    <property type="entry name" value="ABC2_TM_bact-type"/>
</dbReference>
<dbReference type="EMBL" id="CP055153">
    <property type="protein sequence ID" value="QMU27558.1"/>
    <property type="molecule type" value="Genomic_DNA"/>
</dbReference>
<keyword evidence="7 9" id="KW-1133">Transmembrane helix</keyword>
<evidence type="ECO:0000256" key="7">
    <source>
        <dbReference type="ARBA" id="ARBA00022989"/>
    </source>
</evidence>
<keyword evidence="8 9" id="KW-0472">Membrane</keyword>
<protein>
    <recommendedName>
        <fullName evidence="9">Transport permease protein</fullName>
    </recommendedName>
</protein>
<feature type="transmembrane region" description="Helical" evidence="9">
    <location>
        <begin position="163"/>
        <end position="189"/>
    </location>
</feature>
<feature type="transmembrane region" description="Helical" evidence="9">
    <location>
        <begin position="128"/>
        <end position="151"/>
    </location>
</feature>
<accession>A0A7L7L417</accession>
<sequence>MPAEEQEWTEIIEPRTRLLDLGLKDVWRYRDLVLLFVRRDFVATYKQTILGPIWFFVQPLLTTLTFILIFGRVAKLSTDGLPMMVFYLAGVTIWNYFAQTLTSTSTVFKDNAQMFGKVYFPRLTMPLSIVISNLVRFGIQFSLFFVVWLYYLVQGDAIQPNWFILLTPLLILVMGILSLGFGMIFSALTTKYRDLAMLLTFGVQLLMYATPVIYPLSSLSEKYIWLILVNPMSSIVETFRYAFLGSGTFNWSYLAYSLAVSLIILFVGIISFNKVQKSFTDTV</sequence>
<keyword evidence="4 9" id="KW-1003">Cell membrane</keyword>
<evidence type="ECO:0000256" key="9">
    <source>
        <dbReference type="RuleBase" id="RU361157"/>
    </source>
</evidence>
<dbReference type="InterPro" id="IPR013525">
    <property type="entry name" value="ABC2_TM"/>
</dbReference>
<comment type="subcellular location">
    <subcellularLocation>
        <location evidence="1">Cell inner membrane</location>
        <topology evidence="1">Multi-pass membrane protein</topology>
    </subcellularLocation>
    <subcellularLocation>
        <location evidence="9">Cell membrane</location>
        <topology evidence="9">Multi-pass membrane protein</topology>
    </subcellularLocation>
</comment>
<evidence type="ECO:0000256" key="1">
    <source>
        <dbReference type="ARBA" id="ARBA00004429"/>
    </source>
</evidence>
<evidence type="ECO:0000256" key="2">
    <source>
        <dbReference type="ARBA" id="ARBA00007783"/>
    </source>
</evidence>
<organism evidence="11 12">
    <name type="scientific">Adhaeribacter radiodurans</name>
    <dbReference type="NCBI Taxonomy" id="2745197"/>
    <lineage>
        <taxon>Bacteria</taxon>
        <taxon>Pseudomonadati</taxon>
        <taxon>Bacteroidota</taxon>
        <taxon>Cytophagia</taxon>
        <taxon>Cytophagales</taxon>
        <taxon>Hymenobacteraceae</taxon>
        <taxon>Adhaeribacter</taxon>
    </lineage>
</organism>